<evidence type="ECO:0000313" key="8">
    <source>
        <dbReference type="Proteomes" id="UP000321491"/>
    </source>
</evidence>
<name>A0A511UUN3_9BACI</name>
<evidence type="ECO:0000256" key="2">
    <source>
        <dbReference type="ARBA" id="ARBA00022475"/>
    </source>
</evidence>
<evidence type="ECO:0000313" key="7">
    <source>
        <dbReference type="EMBL" id="GEN30316.1"/>
    </source>
</evidence>
<accession>A0A511UUN3</accession>
<comment type="caution">
    <text evidence="7">The sequence shown here is derived from an EMBL/GenBank/DDBJ whole genome shotgun (WGS) entry which is preliminary data.</text>
</comment>
<keyword evidence="3 6" id="KW-0812">Transmembrane</keyword>
<sequence>MTENTNTNQLTDYHKQKNKEEMKRNVISFALMIVSTIIAFAIVASGVMDRIFAVFLLFILATVQVAFQFFYFMHMKEKGHALPAVMIIGGTWAAFLTVFGLVAAVWW</sequence>
<dbReference type="OrthoDB" id="2989516at2"/>
<proteinExistence type="predicted"/>
<dbReference type="Pfam" id="PF03626">
    <property type="entry name" value="COX4_pro"/>
    <property type="match status" value="1"/>
</dbReference>
<keyword evidence="4 6" id="KW-1133">Transmembrane helix</keyword>
<evidence type="ECO:0000256" key="4">
    <source>
        <dbReference type="ARBA" id="ARBA00022989"/>
    </source>
</evidence>
<feature type="transmembrane region" description="Helical" evidence="6">
    <location>
        <begin position="26"/>
        <end position="45"/>
    </location>
</feature>
<reference evidence="7 8" key="1">
    <citation type="submission" date="2019-07" db="EMBL/GenBank/DDBJ databases">
        <title>Whole genome shotgun sequence of Cerasibacillus quisquiliarum NBRC 102429.</title>
        <authorList>
            <person name="Hosoyama A."/>
            <person name="Uohara A."/>
            <person name="Ohji S."/>
            <person name="Ichikawa N."/>
        </authorList>
    </citation>
    <scope>NUCLEOTIDE SEQUENCE [LARGE SCALE GENOMIC DNA]</scope>
    <source>
        <strain evidence="7 8">NBRC 102429</strain>
    </source>
</reference>
<comment type="subcellular location">
    <subcellularLocation>
        <location evidence="1">Cell membrane</location>
        <topology evidence="1">Multi-pass membrane protein</topology>
    </subcellularLocation>
</comment>
<dbReference type="RefSeq" id="WP_146935471.1">
    <property type="nucleotide sequence ID" value="NZ_BJXW01000008.1"/>
</dbReference>
<gene>
    <name evidence="7" type="primary">ctaF</name>
    <name evidence="7" type="ORF">CQU01_05540</name>
</gene>
<keyword evidence="8" id="KW-1185">Reference proteome</keyword>
<evidence type="ECO:0000256" key="5">
    <source>
        <dbReference type="ARBA" id="ARBA00023136"/>
    </source>
</evidence>
<dbReference type="Proteomes" id="UP000321491">
    <property type="component" value="Unassembled WGS sequence"/>
</dbReference>
<feature type="transmembrane region" description="Helical" evidence="6">
    <location>
        <begin position="84"/>
        <end position="106"/>
    </location>
</feature>
<evidence type="ECO:0000256" key="6">
    <source>
        <dbReference type="SAM" id="Phobius"/>
    </source>
</evidence>
<dbReference type="GO" id="GO:0005886">
    <property type="term" value="C:plasma membrane"/>
    <property type="evidence" value="ECO:0007669"/>
    <property type="project" value="UniProtKB-SubCell"/>
</dbReference>
<keyword evidence="5 6" id="KW-0472">Membrane</keyword>
<organism evidence="7 8">
    <name type="scientific">Cerasibacillus quisquiliarum</name>
    <dbReference type="NCBI Taxonomy" id="227865"/>
    <lineage>
        <taxon>Bacteria</taxon>
        <taxon>Bacillati</taxon>
        <taxon>Bacillota</taxon>
        <taxon>Bacilli</taxon>
        <taxon>Bacillales</taxon>
        <taxon>Bacillaceae</taxon>
        <taxon>Cerasibacillus</taxon>
    </lineage>
</organism>
<protein>
    <submittedName>
        <fullName evidence="7">Cytochrome c oxidase subunit 4B</fullName>
    </submittedName>
</protein>
<dbReference type="NCBIfam" id="TIGR02908">
    <property type="entry name" value="CoxD_Bacillus"/>
    <property type="match status" value="1"/>
</dbReference>
<feature type="transmembrane region" description="Helical" evidence="6">
    <location>
        <begin position="51"/>
        <end position="72"/>
    </location>
</feature>
<keyword evidence="2" id="KW-1003">Cell membrane</keyword>
<evidence type="ECO:0000256" key="3">
    <source>
        <dbReference type="ARBA" id="ARBA00022692"/>
    </source>
</evidence>
<dbReference type="InterPro" id="IPR005171">
    <property type="entry name" value="Cyt_c_oxidase_su4_prok"/>
</dbReference>
<evidence type="ECO:0000256" key="1">
    <source>
        <dbReference type="ARBA" id="ARBA00004651"/>
    </source>
</evidence>
<dbReference type="AlphaFoldDB" id="A0A511UUN3"/>
<dbReference type="InterPro" id="IPR014257">
    <property type="entry name" value="Cyt_c_oxidase_su4_bacillaceae"/>
</dbReference>
<dbReference type="EMBL" id="BJXW01000008">
    <property type="protein sequence ID" value="GEN30316.1"/>
    <property type="molecule type" value="Genomic_DNA"/>
</dbReference>